<evidence type="ECO:0000313" key="1">
    <source>
        <dbReference type="EMBL" id="JAD15871.1"/>
    </source>
</evidence>
<proteinExistence type="predicted"/>
<protein>
    <submittedName>
        <fullName evidence="1">Uncharacterized protein</fullName>
    </submittedName>
</protein>
<name>A0A0A8XQ36_ARUDO</name>
<dbReference type="AlphaFoldDB" id="A0A0A8XQ36"/>
<accession>A0A0A8XQ36</accession>
<reference evidence="1" key="2">
    <citation type="journal article" date="2015" name="Data Brief">
        <title>Shoot transcriptome of the giant reed, Arundo donax.</title>
        <authorList>
            <person name="Barrero R.A."/>
            <person name="Guerrero F.D."/>
            <person name="Moolhuijzen P."/>
            <person name="Goolsby J.A."/>
            <person name="Tidwell J."/>
            <person name="Bellgard S.E."/>
            <person name="Bellgard M.I."/>
        </authorList>
    </citation>
    <scope>NUCLEOTIDE SEQUENCE</scope>
    <source>
        <tissue evidence="1">Shoot tissue taken approximately 20 cm above the soil surface</tissue>
    </source>
</reference>
<dbReference type="EMBL" id="GBRH01282024">
    <property type="protein sequence ID" value="JAD15871.1"/>
    <property type="molecule type" value="Transcribed_RNA"/>
</dbReference>
<reference evidence="1" key="1">
    <citation type="submission" date="2014-09" db="EMBL/GenBank/DDBJ databases">
        <authorList>
            <person name="Magalhaes I.L.F."/>
            <person name="Oliveira U."/>
            <person name="Santos F.R."/>
            <person name="Vidigal T.H.D.A."/>
            <person name="Brescovit A.D."/>
            <person name="Santos A.J."/>
        </authorList>
    </citation>
    <scope>NUCLEOTIDE SEQUENCE</scope>
    <source>
        <tissue evidence="1">Shoot tissue taken approximately 20 cm above the soil surface</tissue>
    </source>
</reference>
<organism evidence="1">
    <name type="scientific">Arundo donax</name>
    <name type="common">Giant reed</name>
    <name type="synonym">Donax arundinaceus</name>
    <dbReference type="NCBI Taxonomy" id="35708"/>
    <lineage>
        <taxon>Eukaryota</taxon>
        <taxon>Viridiplantae</taxon>
        <taxon>Streptophyta</taxon>
        <taxon>Embryophyta</taxon>
        <taxon>Tracheophyta</taxon>
        <taxon>Spermatophyta</taxon>
        <taxon>Magnoliopsida</taxon>
        <taxon>Liliopsida</taxon>
        <taxon>Poales</taxon>
        <taxon>Poaceae</taxon>
        <taxon>PACMAD clade</taxon>
        <taxon>Arundinoideae</taxon>
        <taxon>Arundineae</taxon>
        <taxon>Arundo</taxon>
    </lineage>
</organism>
<sequence length="27" mass="3096">MFLFGNDDGWHSLTQQSKQQMQATIAI</sequence>